<evidence type="ECO:0000259" key="6">
    <source>
        <dbReference type="PROSITE" id="PS50931"/>
    </source>
</evidence>
<sequence>MNIEQLENIVEVAKTGSFTKAAQHAHVTLSAISQSISLLESELGIRIFQRSRGQGAVPTPEGQAIIGIASEVLVKIDELKAEAQSYTNTVNGLLRIATIPGPMHLLIDVISRFKRDYPAVKFEIMEKGPKEIVDLIKQDKIDIGLIALSESLLHQQRNLTFQRLLEGKLVVGVNEQSPLRWEHVITPEKLINQTFVLYDDEHIRNYMSQFVEAYGGVDILFISNNTQAIHNAVKEGIAVTIGIDYSFKEDSQQIIPITLESPNIERFYYGWVHASDKQISHVAKRFLNRLKSEL</sequence>
<proteinExistence type="inferred from homology"/>
<feature type="coiled-coil region" evidence="5">
    <location>
        <begin position="69"/>
        <end position="96"/>
    </location>
</feature>
<dbReference type="InterPro" id="IPR036390">
    <property type="entry name" value="WH_DNA-bd_sf"/>
</dbReference>
<evidence type="ECO:0000256" key="1">
    <source>
        <dbReference type="ARBA" id="ARBA00009437"/>
    </source>
</evidence>
<dbReference type="PROSITE" id="PS50931">
    <property type="entry name" value="HTH_LYSR"/>
    <property type="match status" value="1"/>
</dbReference>
<dbReference type="Proteomes" id="UP000304148">
    <property type="component" value="Chromosome"/>
</dbReference>
<dbReference type="EMBL" id="LS992241">
    <property type="protein sequence ID" value="SYX83668.1"/>
    <property type="molecule type" value="Genomic_DNA"/>
</dbReference>
<comment type="similarity">
    <text evidence="1">Belongs to the LysR transcriptional regulatory family.</text>
</comment>
<evidence type="ECO:0000256" key="2">
    <source>
        <dbReference type="ARBA" id="ARBA00023015"/>
    </source>
</evidence>
<dbReference type="CDD" id="cd05466">
    <property type="entry name" value="PBP2_LTTR_substrate"/>
    <property type="match status" value="1"/>
</dbReference>
<evidence type="ECO:0000313" key="8">
    <source>
        <dbReference type="Proteomes" id="UP000304148"/>
    </source>
</evidence>
<evidence type="ECO:0000256" key="4">
    <source>
        <dbReference type="ARBA" id="ARBA00023163"/>
    </source>
</evidence>
<accession>A0A383R9P2</accession>
<reference evidence="8" key="1">
    <citation type="submission" date="2018-08" db="EMBL/GenBank/DDBJ databases">
        <authorList>
            <person name="Chevrot R."/>
        </authorList>
    </citation>
    <scope>NUCLEOTIDE SEQUENCE [LARGE SCALE GENOMIC DNA]</scope>
</reference>
<dbReference type="InterPro" id="IPR050950">
    <property type="entry name" value="HTH-type_LysR_regulators"/>
</dbReference>
<protein>
    <submittedName>
        <fullName evidence="7">Transcriptional regulator</fullName>
    </submittedName>
</protein>
<dbReference type="Gene3D" id="3.40.190.290">
    <property type="match status" value="1"/>
</dbReference>
<dbReference type="Gene3D" id="1.10.10.10">
    <property type="entry name" value="Winged helix-like DNA-binding domain superfamily/Winged helix DNA-binding domain"/>
    <property type="match status" value="1"/>
</dbReference>
<keyword evidence="5" id="KW-0175">Coiled coil</keyword>
<gene>
    <name evidence="7" type="ORF">PBLR_12090</name>
</gene>
<evidence type="ECO:0000256" key="3">
    <source>
        <dbReference type="ARBA" id="ARBA00023125"/>
    </source>
</evidence>
<keyword evidence="2" id="KW-0805">Transcription regulation</keyword>
<dbReference type="InterPro" id="IPR000847">
    <property type="entry name" value="LysR_HTH_N"/>
</dbReference>
<dbReference type="FunFam" id="1.10.10.10:FF:000001">
    <property type="entry name" value="LysR family transcriptional regulator"/>
    <property type="match status" value="1"/>
</dbReference>
<dbReference type="GO" id="GO:0003677">
    <property type="term" value="F:DNA binding"/>
    <property type="evidence" value="ECO:0007669"/>
    <property type="project" value="UniProtKB-KW"/>
</dbReference>
<dbReference type="GO" id="GO:0005829">
    <property type="term" value="C:cytosol"/>
    <property type="evidence" value="ECO:0007669"/>
    <property type="project" value="TreeGrafter"/>
</dbReference>
<dbReference type="SUPFAM" id="SSF53850">
    <property type="entry name" value="Periplasmic binding protein-like II"/>
    <property type="match status" value="1"/>
</dbReference>
<feature type="domain" description="HTH lysR-type" evidence="6">
    <location>
        <begin position="1"/>
        <end position="59"/>
    </location>
</feature>
<dbReference type="GO" id="GO:0003700">
    <property type="term" value="F:DNA-binding transcription factor activity"/>
    <property type="evidence" value="ECO:0007669"/>
    <property type="project" value="InterPro"/>
</dbReference>
<keyword evidence="3" id="KW-0238">DNA-binding</keyword>
<dbReference type="Pfam" id="PF00126">
    <property type="entry name" value="HTH_1"/>
    <property type="match status" value="1"/>
</dbReference>
<evidence type="ECO:0000256" key="5">
    <source>
        <dbReference type="SAM" id="Coils"/>
    </source>
</evidence>
<keyword evidence="4" id="KW-0804">Transcription</keyword>
<dbReference type="InterPro" id="IPR005119">
    <property type="entry name" value="LysR_subst-bd"/>
</dbReference>
<name>A0A383R9P2_PAEAL</name>
<dbReference type="PRINTS" id="PR00039">
    <property type="entry name" value="HTHLYSR"/>
</dbReference>
<dbReference type="PANTHER" id="PTHR30419">
    <property type="entry name" value="HTH-TYPE TRANSCRIPTIONAL REGULATOR YBHD"/>
    <property type="match status" value="1"/>
</dbReference>
<dbReference type="PANTHER" id="PTHR30419:SF28">
    <property type="entry name" value="HTH-TYPE TRANSCRIPTIONAL REGULATOR BSDA"/>
    <property type="match status" value="1"/>
</dbReference>
<dbReference type="SUPFAM" id="SSF46785">
    <property type="entry name" value="Winged helix' DNA-binding domain"/>
    <property type="match status" value="1"/>
</dbReference>
<dbReference type="RefSeq" id="WP_138185716.1">
    <property type="nucleotide sequence ID" value="NZ_LS992241.1"/>
</dbReference>
<dbReference type="AlphaFoldDB" id="A0A383R9P2"/>
<organism evidence="7 8">
    <name type="scientific">Paenibacillus alvei</name>
    <name type="common">Bacillus alvei</name>
    <dbReference type="NCBI Taxonomy" id="44250"/>
    <lineage>
        <taxon>Bacteria</taxon>
        <taxon>Bacillati</taxon>
        <taxon>Bacillota</taxon>
        <taxon>Bacilli</taxon>
        <taxon>Bacillales</taxon>
        <taxon>Paenibacillaceae</taxon>
        <taxon>Paenibacillus</taxon>
    </lineage>
</organism>
<dbReference type="Pfam" id="PF03466">
    <property type="entry name" value="LysR_substrate"/>
    <property type="match status" value="1"/>
</dbReference>
<evidence type="ECO:0000313" key="7">
    <source>
        <dbReference type="EMBL" id="SYX83668.1"/>
    </source>
</evidence>
<dbReference type="InterPro" id="IPR036388">
    <property type="entry name" value="WH-like_DNA-bd_sf"/>
</dbReference>